<reference evidence="3" key="1">
    <citation type="journal article" date="2009" name="PLoS ONE">
        <title>Genome degradation in Brucella ovis corresponds with narrowing of its host range and tissue tropism.</title>
        <authorList>
            <person name="Tsolis R.M."/>
            <person name="Seshadri R."/>
            <person name="Santos R.L."/>
            <person name="Sangari F.J."/>
            <person name="Lobo J.M."/>
            <person name="de Jong M.F."/>
            <person name="Ren Q."/>
            <person name="Myers G."/>
            <person name="Brinkac L.M."/>
            <person name="Nelson W.C."/>
            <person name="Deboy R.T."/>
            <person name="Angiuoli S."/>
            <person name="Khouri H."/>
            <person name="Dimitrov G."/>
            <person name="Robinson J.R."/>
            <person name="Mulligan S."/>
            <person name="Walker R.L."/>
            <person name="Elzer P.E."/>
            <person name="Hassan K.A."/>
            <person name="Paulsen I.T."/>
        </authorList>
    </citation>
    <scope>NUCLEOTIDE SEQUENCE [LARGE SCALE GENOMIC DNA]</scope>
    <source>
        <strain evidence="3">ATCC 25840 / 63/290 / NCTC 10512</strain>
    </source>
</reference>
<dbReference type="Proteomes" id="UP000006383">
    <property type="component" value="Chromosome I"/>
</dbReference>
<dbReference type="HOGENOM" id="CLU_2913469_0_0_5"/>
<gene>
    <name evidence="2" type="ordered locus">BOV_1606</name>
</gene>
<proteinExistence type="predicted"/>
<protein>
    <submittedName>
        <fullName evidence="2">Uncharacterized protein</fullName>
    </submittedName>
</protein>
<sequence>MFTLEDRNSVIEADSKTNPSETITAIGRTDDFSTWSSHADGKRFPSPVDKLVACLTNISGR</sequence>
<accession>A0A0H3APA9</accession>
<name>A0A0H3APA9_BRUO2</name>
<keyword evidence="3" id="KW-1185">Reference proteome</keyword>
<dbReference type="EMBL" id="CP000708">
    <property type="protein sequence ID" value="ABQ60314.1"/>
    <property type="molecule type" value="Genomic_DNA"/>
</dbReference>
<evidence type="ECO:0000313" key="3">
    <source>
        <dbReference type="Proteomes" id="UP000006383"/>
    </source>
</evidence>
<dbReference type="AlphaFoldDB" id="A0A0H3APA9"/>
<dbReference type="KEGG" id="bov:BOV_1606"/>
<feature type="region of interest" description="Disordered" evidence="1">
    <location>
        <begin position="1"/>
        <end position="22"/>
    </location>
</feature>
<evidence type="ECO:0000256" key="1">
    <source>
        <dbReference type="SAM" id="MobiDB-lite"/>
    </source>
</evidence>
<evidence type="ECO:0000313" key="2">
    <source>
        <dbReference type="EMBL" id="ABQ60314.1"/>
    </source>
</evidence>
<feature type="compositionally biased region" description="Basic and acidic residues" evidence="1">
    <location>
        <begin position="1"/>
        <end position="15"/>
    </location>
</feature>
<organism evidence="2 3">
    <name type="scientific">Brucella ovis (strain ATCC 25840 / 63/290 / NCTC 10512)</name>
    <dbReference type="NCBI Taxonomy" id="444178"/>
    <lineage>
        <taxon>Bacteria</taxon>
        <taxon>Pseudomonadati</taxon>
        <taxon>Pseudomonadota</taxon>
        <taxon>Alphaproteobacteria</taxon>
        <taxon>Hyphomicrobiales</taxon>
        <taxon>Brucellaceae</taxon>
        <taxon>Brucella/Ochrobactrum group</taxon>
        <taxon>Brucella</taxon>
    </lineage>
</organism>